<evidence type="ECO:0000256" key="10">
    <source>
        <dbReference type="ARBA" id="ARBA00023136"/>
    </source>
</evidence>
<dbReference type="SMART" id="SM00382">
    <property type="entry name" value="AAA"/>
    <property type="match status" value="1"/>
</dbReference>
<dbReference type="Gene3D" id="3.40.50.300">
    <property type="entry name" value="P-loop containing nucleotide triphosphate hydrolases"/>
    <property type="match status" value="1"/>
</dbReference>
<dbReference type="InterPro" id="IPR047040">
    <property type="entry name" value="FlhF__GTPase_dom"/>
</dbReference>
<evidence type="ECO:0000256" key="3">
    <source>
        <dbReference type="ARBA" id="ARBA00014919"/>
    </source>
</evidence>
<evidence type="ECO:0000256" key="4">
    <source>
        <dbReference type="ARBA" id="ARBA00022448"/>
    </source>
</evidence>
<keyword evidence="17" id="KW-0282">Flagellum</keyword>
<gene>
    <name evidence="17" type="primary">flhF</name>
    <name evidence="17" type="ORF">ACIPEN_04600</name>
</gene>
<evidence type="ECO:0000256" key="5">
    <source>
        <dbReference type="ARBA" id="ARBA00022475"/>
    </source>
</evidence>
<keyword evidence="7" id="KW-1005">Bacterial flagellum biogenesis</keyword>
<feature type="domain" description="SRP54-type proteins GTP-binding" evidence="16">
    <location>
        <begin position="253"/>
        <end position="445"/>
    </location>
</feature>
<evidence type="ECO:0000256" key="13">
    <source>
        <dbReference type="NCBIfam" id="TIGR03499"/>
    </source>
</evidence>
<keyword evidence="18" id="KW-1185">Reference proteome</keyword>
<dbReference type="NCBIfam" id="TIGR03499">
    <property type="entry name" value="FlhF"/>
    <property type="match status" value="1"/>
</dbReference>
<keyword evidence="10" id="KW-0472">Membrane</keyword>
<keyword evidence="6" id="KW-0547">Nucleotide-binding</keyword>
<dbReference type="SMART" id="SM00962">
    <property type="entry name" value="SRP54"/>
    <property type="match status" value="1"/>
</dbReference>
<feature type="domain" description="AAA+ ATPase" evidence="15">
    <location>
        <begin position="252"/>
        <end position="418"/>
    </location>
</feature>
<keyword evidence="5" id="KW-1003">Cell membrane</keyword>
<sequence length="482" mass="52017">MNVKKFIANSSREAWRQVREALGPDAVILSNRNIPDGVEILAMANEDMTTLVAPGAAREAVARPQAASLQQQTSLPPAPQPKRPALLSSPVAQPPSRAPRAESSGPLLDQQPLGRAVSKEAEQADARVWRSRSNRAAQESGQDQPPRSSLPEFDGKDYDEILSEVMSEIRSMRGVLETQLAEISWGGTQKREPLKAQVMKEMLAAGFSASLSRLITENLPSNSKSQDIMFWVKSVLARNLSTLANESELLENGGVFAMVGPTGVGKTTTTAKLAARCVMRHGSGKLALITTDGYRIGGYEQLRIYGKILGVMVHSVKDETDLRIALEELKGKHTVLIDTAGVGQRDQMVAEQDAMLAGAGVDIKRLLCLNATATGGTLNEVVHAYSSSGLAGCIVTKLDEAATIGNVLDVVIRHKLNLHYVANGQRVPEDLHVANKLYLADRAFKQKRETAPFEFQEGELPGVIGPTALSMNDKGLREVTFG</sequence>
<evidence type="ECO:0000256" key="14">
    <source>
        <dbReference type="SAM" id="MobiDB-lite"/>
    </source>
</evidence>
<keyword evidence="8" id="KW-0653">Protein transport</keyword>
<name>A0ABW8EX26_9BURK</name>
<evidence type="ECO:0000256" key="8">
    <source>
        <dbReference type="ARBA" id="ARBA00022927"/>
    </source>
</evidence>
<organism evidence="17 18">
    <name type="scientific">Herbaspirillum chlorophenolicum</name>
    <dbReference type="NCBI Taxonomy" id="211589"/>
    <lineage>
        <taxon>Bacteria</taxon>
        <taxon>Pseudomonadati</taxon>
        <taxon>Pseudomonadota</taxon>
        <taxon>Betaproteobacteria</taxon>
        <taxon>Burkholderiales</taxon>
        <taxon>Oxalobacteraceae</taxon>
        <taxon>Herbaspirillum</taxon>
    </lineage>
</organism>
<evidence type="ECO:0000259" key="15">
    <source>
        <dbReference type="SMART" id="SM00382"/>
    </source>
</evidence>
<evidence type="ECO:0000256" key="7">
    <source>
        <dbReference type="ARBA" id="ARBA00022795"/>
    </source>
</evidence>
<feature type="compositionally biased region" description="Basic and acidic residues" evidence="14">
    <location>
        <begin position="117"/>
        <end position="128"/>
    </location>
</feature>
<dbReference type="InterPro" id="IPR027417">
    <property type="entry name" value="P-loop_NTPase"/>
</dbReference>
<comment type="subcellular location">
    <subcellularLocation>
        <location evidence="1">Cell membrane</location>
        <topology evidence="1">Peripheral membrane protein</topology>
        <orientation evidence="1">Cytoplasmic side</orientation>
    </subcellularLocation>
</comment>
<dbReference type="InterPro" id="IPR000897">
    <property type="entry name" value="SRP54_GTPase_dom"/>
</dbReference>
<comment type="function">
    <text evidence="12">Necessary for flagellar biosynthesis. May be involved in translocation of the flagellum.</text>
</comment>
<evidence type="ECO:0000259" key="16">
    <source>
        <dbReference type="SMART" id="SM00962"/>
    </source>
</evidence>
<dbReference type="PANTHER" id="PTHR43134:SF3">
    <property type="entry name" value="FLAGELLAR BIOSYNTHESIS PROTEIN FLHF"/>
    <property type="match status" value="1"/>
</dbReference>
<evidence type="ECO:0000256" key="2">
    <source>
        <dbReference type="ARBA" id="ARBA00008531"/>
    </source>
</evidence>
<dbReference type="Proteomes" id="UP001617427">
    <property type="component" value="Unassembled WGS sequence"/>
</dbReference>
<feature type="compositionally biased region" description="Polar residues" evidence="14">
    <location>
        <begin position="134"/>
        <end position="147"/>
    </location>
</feature>
<evidence type="ECO:0000256" key="6">
    <source>
        <dbReference type="ARBA" id="ARBA00022741"/>
    </source>
</evidence>
<dbReference type="CDD" id="cd17873">
    <property type="entry name" value="FlhF"/>
    <property type="match status" value="1"/>
</dbReference>
<proteinExistence type="inferred from homology"/>
<protein>
    <recommendedName>
        <fullName evidence="3 13">Flagellar biosynthesis protein FlhF</fullName>
    </recommendedName>
</protein>
<keyword evidence="11" id="KW-1006">Bacterial flagellum protein export</keyword>
<keyword evidence="17" id="KW-0966">Cell projection</keyword>
<evidence type="ECO:0000313" key="18">
    <source>
        <dbReference type="Proteomes" id="UP001617427"/>
    </source>
</evidence>
<evidence type="ECO:0000313" key="17">
    <source>
        <dbReference type="EMBL" id="MFJ3045097.1"/>
    </source>
</evidence>
<accession>A0ABW8EX26</accession>
<feature type="region of interest" description="Disordered" evidence="14">
    <location>
        <begin position="62"/>
        <end position="155"/>
    </location>
</feature>
<dbReference type="EMBL" id="JBIUZV010000002">
    <property type="protein sequence ID" value="MFJ3045097.1"/>
    <property type="molecule type" value="Genomic_DNA"/>
</dbReference>
<dbReference type="SUPFAM" id="SSF52540">
    <property type="entry name" value="P-loop containing nucleoside triphosphate hydrolases"/>
    <property type="match status" value="1"/>
</dbReference>
<keyword evidence="4" id="KW-0813">Transport</keyword>
<dbReference type="Pfam" id="PF00448">
    <property type="entry name" value="SRP54"/>
    <property type="match status" value="1"/>
</dbReference>
<evidence type="ECO:0000256" key="11">
    <source>
        <dbReference type="ARBA" id="ARBA00023225"/>
    </source>
</evidence>
<dbReference type="PANTHER" id="PTHR43134">
    <property type="entry name" value="SIGNAL RECOGNITION PARTICLE RECEPTOR SUBUNIT ALPHA"/>
    <property type="match status" value="1"/>
</dbReference>
<comment type="similarity">
    <text evidence="2">Belongs to the GTP-binding SRP family.</text>
</comment>
<keyword evidence="17" id="KW-0969">Cilium</keyword>
<reference evidence="17 18" key="1">
    <citation type="submission" date="2024-10" db="EMBL/GenBank/DDBJ databases">
        <title>The Natural Products Discovery Center: Release of the First 8490 Sequenced Strains for Exploring Actinobacteria Biosynthetic Diversity.</title>
        <authorList>
            <person name="Kalkreuter E."/>
            <person name="Kautsar S.A."/>
            <person name="Yang D."/>
            <person name="Bader C.D."/>
            <person name="Teijaro C.N."/>
            <person name="Fluegel L."/>
            <person name="Davis C.M."/>
            <person name="Simpson J.R."/>
            <person name="Lauterbach L."/>
            <person name="Steele A.D."/>
            <person name="Gui C."/>
            <person name="Meng S."/>
            <person name="Li G."/>
            <person name="Viehrig K."/>
            <person name="Ye F."/>
            <person name="Su P."/>
            <person name="Kiefer A.F."/>
            <person name="Nichols A."/>
            <person name="Cepeda A.J."/>
            <person name="Yan W."/>
            <person name="Fan B."/>
            <person name="Jiang Y."/>
            <person name="Adhikari A."/>
            <person name="Zheng C.-J."/>
            <person name="Schuster L."/>
            <person name="Cowan T.M."/>
            <person name="Smanski M.J."/>
            <person name="Chevrette M.G."/>
            <person name="De Carvalho L.P.S."/>
            <person name="Shen B."/>
        </authorList>
    </citation>
    <scope>NUCLEOTIDE SEQUENCE [LARGE SCALE GENOMIC DNA]</scope>
    <source>
        <strain evidence="17 18">NPDC087045</strain>
    </source>
</reference>
<dbReference type="InterPro" id="IPR003593">
    <property type="entry name" value="AAA+_ATPase"/>
</dbReference>
<evidence type="ECO:0000256" key="12">
    <source>
        <dbReference type="ARBA" id="ARBA00025337"/>
    </source>
</evidence>
<dbReference type="InterPro" id="IPR020006">
    <property type="entry name" value="FlhF"/>
</dbReference>
<dbReference type="RefSeq" id="WP_402698524.1">
    <property type="nucleotide sequence ID" value="NZ_JBIUZV010000002.1"/>
</dbReference>
<dbReference type="Gene3D" id="1.20.120.1380">
    <property type="entry name" value="Flagellar FlhF biosynthesis protein, N domain"/>
    <property type="match status" value="1"/>
</dbReference>
<keyword evidence="9" id="KW-0342">GTP-binding</keyword>
<evidence type="ECO:0000256" key="1">
    <source>
        <dbReference type="ARBA" id="ARBA00004413"/>
    </source>
</evidence>
<comment type="caution">
    <text evidence="17">The sequence shown here is derived from an EMBL/GenBank/DDBJ whole genome shotgun (WGS) entry which is preliminary data.</text>
</comment>
<evidence type="ECO:0000256" key="9">
    <source>
        <dbReference type="ARBA" id="ARBA00023134"/>
    </source>
</evidence>